<keyword evidence="3 4" id="KW-0539">Nucleus</keyword>
<evidence type="ECO:0000313" key="8">
    <source>
        <dbReference type="Proteomes" id="UP000000759"/>
    </source>
</evidence>
<dbReference type="Pfam" id="PF10996">
    <property type="entry name" value="Beta-Casp"/>
    <property type="match status" value="1"/>
</dbReference>
<dbReference type="PANTHER" id="PTHR45922">
    <property type="entry name" value="CLEAVAGE AND POLYADENYLATION SPECIFICITY FACTOR SUBUNIT 2"/>
    <property type="match status" value="1"/>
</dbReference>
<comment type="subcellular location">
    <subcellularLocation>
        <location evidence="1 4">Nucleus</location>
    </subcellularLocation>
</comment>
<sequence>MLRVTPIYGSRWSPQGQAEEPSCTLVEYGDCRVLWNVGWWPRHVHPHASPNGSSGIRSHSDQFAFPTLPAHDCLVLTDSTLQALGGLPMYYRQMKDTQPDLPLPPIYATFPTVKMGQMTLYDQHAAISLDGGQPPYTLRDLDDVFASVHAIKYSQAMRVYPRDTNTKHASLSVTAHRAGHVVGGAFYVVQRLRDETVVVLTTQYHVAKELHLDSSTILKHATTPDVLVTHPGGPALRLARSNVQNTVTPLVPPQMVTQVERVLVETVLSVLRRDGNVLLPCDVSGRVLEVLLALHNHWDRHRLAASYHLIWCGPMAPNVLDFARSQLEWMGTKLGHVFDAQAGPHPLTLPHVHVCTNTRELEKFLAENPNPACVVASGLSLEGGPARDLLLSWADNVDNAILFTDASQAYLRQHTHSKTEMQANPTAIASTPDEDQIMADAMVEFPIDASSVAVSTTKYGTNQADVTALTAVAPLAGSTTIVPVEDETTEDVDAGLVGTAVTEPSSWTTAGQLLRAWFEAKSQGREMDDVVQVDVWVPHKSVLTGPELAAFLAQEEASRRRQALEEEQQAMLREVELAKGQLRLGEDEATSGGAGLASSIKAMAPMRMAAPRPRKKSRFDSSLFLKFSKPLHLTFEVREEAVGIGQVDSTSKYGIGESVGRSGDILEDDYGIAVIPERFTDIVSGVDPSKFATGSGRIGDEVLRRGFGYGVDGQPGGQAKRSKLSALSSVAARVSEDEDQDDGDDMDEQAMEAVDLSEGHGIVRGRNGRPPTKITTVARKVEVLAEINYIPLEGRVEARAARQSVRALQPREVIVLGGASQGSGDNPENLTDEVTVLAKATKAFTQGMHDVRMPSDGEVIELKVGHAAYAVRLIDTPYHPLKEREAADLSHEPIESFEAKVGQKVAADGSIVLAPKDSGANDDPSIYLSDGDVLLTDLRAELIAKGMKAEYSTKAGVAQLVVNGKVLVQKAQDSGQLEVEGPLCEDFYLVRGVVCGQFTVV</sequence>
<organism evidence="7 8">
    <name type="scientific">Phaeodactylum tricornutum (strain CCAP 1055/1)</name>
    <dbReference type="NCBI Taxonomy" id="556484"/>
    <lineage>
        <taxon>Eukaryota</taxon>
        <taxon>Sar</taxon>
        <taxon>Stramenopiles</taxon>
        <taxon>Ochrophyta</taxon>
        <taxon>Bacillariophyta</taxon>
        <taxon>Bacillariophyceae</taxon>
        <taxon>Bacillariophycidae</taxon>
        <taxon>Naviculales</taxon>
        <taxon>Phaeodactylaceae</taxon>
        <taxon>Phaeodactylum</taxon>
    </lineage>
</organism>
<evidence type="ECO:0000259" key="6">
    <source>
        <dbReference type="SMART" id="SM01027"/>
    </source>
</evidence>
<keyword evidence="4" id="KW-0694">RNA-binding</keyword>
<dbReference type="GeneID" id="7202928"/>
<dbReference type="InParanoid" id="B7G4U2"/>
<dbReference type="Pfam" id="PF16661">
    <property type="entry name" value="Lactamase_B_6"/>
    <property type="match status" value="1"/>
</dbReference>
<keyword evidence="2 4" id="KW-0507">mRNA processing</keyword>
<dbReference type="AlphaFoldDB" id="B7G4U2"/>
<protein>
    <recommendedName>
        <fullName evidence="4">Cleavage and polyadenylation specificity factor subunit 2</fullName>
    </recommendedName>
    <alternativeName>
        <fullName evidence="4">Cleavage and polyadenylation specificity factor 100 kDa subunit</fullName>
    </alternativeName>
</protein>
<dbReference type="InterPro" id="IPR036866">
    <property type="entry name" value="RibonucZ/Hydroxyglut_hydro"/>
</dbReference>
<proteinExistence type="inferred from homology"/>
<evidence type="ECO:0000313" key="7">
    <source>
        <dbReference type="EMBL" id="EEC46514.1"/>
    </source>
</evidence>
<dbReference type="InterPro" id="IPR001279">
    <property type="entry name" value="Metallo-B-lactamas"/>
</dbReference>
<feature type="coiled-coil region" evidence="5">
    <location>
        <begin position="554"/>
        <end position="581"/>
    </location>
</feature>
<dbReference type="STRING" id="556484.B7G4U2"/>
<name>B7G4U2_PHATC</name>
<dbReference type="RefSeq" id="XP_002181974.1">
    <property type="nucleotide sequence ID" value="XM_002181938.1"/>
</dbReference>
<evidence type="ECO:0000256" key="1">
    <source>
        <dbReference type="ARBA" id="ARBA00004123"/>
    </source>
</evidence>
<feature type="domain" description="Beta-Casp" evidence="6">
    <location>
        <begin position="287"/>
        <end position="409"/>
    </location>
</feature>
<dbReference type="eggNOG" id="KOG1135">
    <property type="taxonomic scope" value="Eukaryota"/>
</dbReference>
<dbReference type="PaxDb" id="2850-Phatr52285"/>
<dbReference type="Gene3D" id="3.40.50.10890">
    <property type="match status" value="1"/>
</dbReference>
<dbReference type="Gene3D" id="3.60.15.10">
    <property type="entry name" value="Ribonuclease Z/Hydroxyacylglutathione hydrolase-like"/>
    <property type="match status" value="1"/>
</dbReference>
<comment type="similarity">
    <text evidence="4">Belongs to the metallo-beta-lactamase superfamily. RNA-metabolizing metallo-beta-lactamase-like family. CPSF2/YSH1 subfamily.</text>
</comment>
<dbReference type="GO" id="GO:0005847">
    <property type="term" value="C:mRNA cleavage and polyadenylation specificity factor complex"/>
    <property type="evidence" value="ECO:0007669"/>
    <property type="project" value="InterPro"/>
</dbReference>
<reference evidence="7 8" key="1">
    <citation type="journal article" date="2008" name="Nature">
        <title>The Phaeodactylum genome reveals the evolutionary history of diatom genomes.</title>
        <authorList>
            <person name="Bowler C."/>
            <person name="Allen A.E."/>
            <person name="Badger J.H."/>
            <person name="Grimwood J."/>
            <person name="Jabbari K."/>
            <person name="Kuo A."/>
            <person name="Maheswari U."/>
            <person name="Martens C."/>
            <person name="Maumus F."/>
            <person name="Otillar R.P."/>
            <person name="Rayko E."/>
            <person name="Salamov A."/>
            <person name="Vandepoele K."/>
            <person name="Beszteri B."/>
            <person name="Gruber A."/>
            <person name="Heijde M."/>
            <person name="Katinka M."/>
            <person name="Mock T."/>
            <person name="Valentin K."/>
            <person name="Verret F."/>
            <person name="Berges J.A."/>
            <person name="Brownlee C."/>
            <person name="Cadoret J.P."/>
            <person name="Chiovitti A."/>
            <person name="Choi C.J."/>
            <person name="Coesel S."/>
            <person name="De Martino A."/>
            <person name="Detter J.C."/>
            <person name="Durkin C."/>
            <person name="Falciatore A."/>
            <person name="Fournet J."/>
            <person name="Haruta M."/>
            <person name="Huysman M.J."/>
            <person name="Jenkins B.D."/>
            <person name="Jiroutova K."/>
            <person name="Jorgensen R.E."/>
            <person name="Joubert Y."/>
            <person name="Kaplan A."/>
            <person name="Kroger N."/>
            <person name="Kroth P.G."/>
            <person name="La Roche J."/>
            <person name="Lindquist E."/>
            <person name="Lommer M."/>
            <person name="Martin-Jezequel V."/>
            <person name="Lopez P.J."/>
            <person name="Lucas S."/>
            <person name="Mangogna M."/>
            <person name="McGinnis K."/>
            <person name="Medlin L.K."/>
            <person name="Montsant A."/>
            <person name="Oudot-Le Secq M.P."/>
            <person name="Napoli C."/>
            <person name="Obornik M."/>
            <person name="Parker M.S."/>
            <person name="Petit J.L."/>
            <person name="Porcel B.M."/>
            <person name="Poulsen N."/>
            <person name="Robison M."/>
            <person name="Rychlewski L."/>
            <person name="Rynearson T.A."/>
            <person name="Schmutz J."/>
            <person name="Shapiro H."/>
            <person name="Siaut M."/>
            <person name="Stanley M."/>
            <person name="Sussman M.R."/>
            <person name="Taylor A.R."/>
            <person name="Vardi A."/>
            <person name="von Dassow P."/>
            <person name="Vyverman W."/>
            <person name="Willis A."/>
            <person name="Wyrwicz L.S."/>
            <person name="Rokhsar D.S."/>
            <person name="Weissenbach J."/>
            <person name="Armbrust E.V."/>
            <person name="Green B.R."/>
            <person name="Van de Peer Y."/>
            <person name="Grigoriev I.V."/>
        </authorList>
    </citation>
    <scope>NUCLEOTIDE SEQUENCE [LARGE SCALE GENOMIC DNA]</scope>
    <source>
        <strain evidence="7 8">CCAP 1055/1</strain>
    </source>
</reference>
<keyword evidence="8" id="KW-1185">Reference proteome</keyword>
<dbReference type="EMBL" id="CM000616">
    <property type="protein sequence ID" value="EEC46514.1"/>
    <property type="molecule type" value="Genomic_DNA"/>
</dbReference>
<dbReference type="InterPro" id="IPR022712">
    <property type="entry name" value="Beta_Casp"/>
</dbReference>
<keyword evidence="5" id="KW-0175">Coiled coil</keyword>
<dbReference type="SUPFAM" id="SSF56281">
    <property type="entry name" value="Metallo-hydrolase/oxidoreductase"/>
    <property type="match status" value="1"/>
</dbReference>
<evidence type="ECO:0000256" key="2">
    <source>
        <dbReference type="ARBA" id="ARBA00022664"/>
    </source>
</evidence>
<reference evidence="8" key="2">
    <citation type="submission" date="2008-08" db="EMBL/GenBank/DDBJ databases">
        <authorList>
            <consortium name="Diatom Consortium"/>
            <person name="Grigoriev I."/>
            <person name="Grimwood J."/>
            <person name="Kuo A."/>
            <person name="Otillar R.P."/>
            <person name="Salamov A."/>
            <person name="Detter J.C."/>
            <person name="Lindquist E."/>
            <person name="Shapiro H."/>
            <person name="Lucas S."/>
            <person name="Glavina del Rio T."/>
            <person name="Pitluck S."/>
            <person name="Rokhsar D."/>
            <person name="Bowler C."/>
        </authorList>
    </citation>
    <scope>GENOME REANNOTATION</scope>
    <source>
        <strain evidence="8">CCAP 1055/1</strain>
    </source>
</reference>
<dbReference type="InterPro" id="IPR027075">
    <property type="entry name" value="CPSF2"/>
</dbReference>
<dbReference type="OrthoDB" id="64353at2759"/>
<dbReference type="KEGG" id="pti:PHATRDRAFT_52285"/>
<dbReference type="GO" id="GO:0003723">
    <property type="term" value="F:RNA binding"/>
    <property type="evidence" value="ECO:0007669"/>
    <property type="project" value="UniProtKB-KW"/>
</dbReference>
<evidence type="ECO:0000256" key="3">
    <source>
        <dbReference type="ARBA" id="ARBA00023242"/>
    </source>
</evidence>
<evidence type="ECO:0000256" key="4">
    <source>
        <dbReference type="RuleBase" id="RU365006"/>
    </source>
</evidence>
<dbReference type="InterPro" id="IPR025069">
    <property type="entry name" value="Cpsf2_C"/>
</dbReference>
<dbReference type="PANTHER" id="PTHR45922:SF1">
    <property type="entry name" value="CLEAVAGE AND POLYADENYLATION SPECIFICITY FACTOR SUBUNIT 2"/>
    <property type="match status" value="1"/>
</dbReference>
<dbReference type="Proteomes" id="UP000000759">
    <property type="component" value="Chromosome 14"/>
</dbReference>
<accession>B7G4U2</accession>
<dbReference type="SMART" id="SM01027">
    <property type="entry name" value="Beta-Casp"/>
    <property type="match status" value="1"/>
</dbReference>
<dbReference type="GO" id="GO:0006398">
    <property type="term" value="P:mRNA 3'-end processing by stem-loop binding and cleavage"/>
    <property type="evidence" value="ECO:0007669"/>
    <property type="project" value="InterPro"/>
</dbReference>
<dbReference type="HOGENOM" id="CLU_297271_0_0_1"/>
<evidence type="ECO:0000256" key="5">
    <source>
        <dbReference type="SAM" id="Coils"/>
    </source>
</evidence>
<dbReference type="Pfam" id="PF13299">
    <property type="entry name" value="CPSF100_C"/>
    <property type="match status" value="1"/>
</dbReference>
<gene>
    <name evidence="7" type="ORF">PHATRDRAFT_52285</name>
</gene>